<dbReference type="PIRSF" id="PIRSF038021">
    <property type="entry name" value="UCP038021_RWDD2"/>
    <property type="match status" value="1"/>
</dbReference>
<dbReference type="InterPro" id="IPR010541">
    <property type="entry name" value="Prp3_C"/>
</dbReference>
<dbReference type="InterPro" id="IPR016135">
    <property type="entry name" value="UBQ-conjugating_enzyme/RWD"/>
</dbReference>
<feature type="domain" description="RWD" evidence="1">
    <location>
        <begin position="10"/>
        <end position="133"/>
    </location>
</feature>
<protein>
    <submittedName>
        <fullName evidence="2">RWD domain-containing protein 2B-like</fullName>
    </submittedName>
</protein>
<dbReference type="EMBL" id="LR789973">
    <property type="protein sequence ID" value="CAB3265835.1"/>
    <property type="molecule type" value="mRNA"/>
</dbReference>
<dbReference type="InterPro" id="IPR059181">
    <property type="entry name" value="RWDD2A-B_C"/>
</dbReference>
<evidence type="ECO:0000259" key="1">
    <source>
        <dbReference type="PROSITE" id="PS50908"/>
    </source>
</evidence>
<reference evidence="2" key="1">
    <citation type="submission" date="2020-04" db="EMBL/GenBank/DDBJ databases">
        <authorList>
            <person name="Neveu A P."/>
        </authorList>
    </citation>
    <scope>NUCLEOTIDE SEQUENCE</scope>
    <source>
        <tissue evidence="2">Whole embryo</tissue>
    </source>
</reference>
<dbReference type="AlphaFoldDB" id="A0A6F9DSG4"/>
<sequence length="293" mass="34290">MVEVVEMQLSEVDVLQSIFPNDNEVVIEDLVTYATMKRYVETNGKSAKPSKMLPLKLNLTSEEPRCVIEMKTSLPLHYPIDEMPEVFLRCDKMTRNVQQKFNEDLSDFKSTLEMGEICLYQIAQWALDNIHHYLKITDTDDTDEISSLQPTDNATFTRLWIYSHHIYNKEKRKCILEWAKELQLTGFSMPGKPGVVCVEGLQENCEEYWQRLRRQTWKRLTIAHRMDETSTEENKKTLESFRKFHTTVAEMDFGVHGGRDYHMDLGKFLQYLTDHDSKPIFEILFGVQGTTKT</sequence>
<dbReference type="PANTHER" id="PTHR15955:SF8">
    <property type="entry name" value="RWD DOMAIN-CONTAINING PROTEIN 2B-RELATED"/>
    <property type="match status" value="1"/>
</dbReference>
<dbReference type="CDD" id="cd23829">
    <property type="entry name" value="RWD_RWDD2"/>
    <property type="match status" value="1"/>
</dbReference>
<gene>
    <name evidence="2" type="primary">Rwdd2b</name>
</gene>
<dbReference type="SUPFAM" id="SSF54495">
    <property type="entry name" value="UBC-like"/>
    <property type="match status" value="1"/>
</dbReference>
<dbReference type="PANTHER" id="PTHR15955">
    <property type="entry name" value="RWD DOMAIN CONTAINING PROTEIN 2"/>
    <property type="match status" value="1"/>
</dbReference>
<dbReference type="Gene3D" id="3.10.110.10">
    <property type="entry name" value="Ubiquitin Conjugating Enzyme"/>
    <property type="match status" value="1"/>
</dbReference>
<dbReference type="Pfam" id="PF06544">
    <property type="entry name" value="Prp3_C"/>
    <property type="match status" value="1"/>
</dbReference>
<dbReference type="CDD" id="cd24163">
    <property type="entry name" value="RWDD2_C"/>
    <property type="match status" value="1"/>
</dbReference>
<accession>A0A6F9DSG4</accession>
<proteinExistence type="evidence at transcript level"/>
<dbReference type="InterPro" id="IPR006575">
    <property type="entry name" value="RWD_dom"/>
</dbReference>
<dbReference type="SMART" id="SM00591">
    <property type="entry name" value="RWD"/>
    <property type="match status" value="1"/>
</dbReference>
<evidence type="ECO:0000313" key="2">
    <source>
        <dbReference type="EMBL" id="CAB3265835.1"/>
    </source>
</evidence>
<name>A0A6F9DSG4_9ASCI</name>
<dbReference type="PROSITE" id="PS50908">
    <property type="entry name" value="RWD"/>
    <property type="match status" value="1"/>
</dbReference>
<dbReference type="Pfam" id="PF05773">
    <property type="entry name" value="RWD"/>
    <property type="match status" value="1"/>
</dbReference>
<dbReference type="InterPro" id="IPR017359">
    <property type="entry name" value="Phi-like"/>
</dbReference>
<organism evidence="2">
    <name type="scientific">Phallusia mammillata</name>
    <dbReference type="NCBI Taxonomy" id="59560"/>
    <lineage>
        <taxon>Eukaryota</taxon>
        <taxon>Metazoa</taxon>
        <taxon>Chordata</taxon>
        <taxon>Tunicata</taxon>
        <taxon>Ascidiacea</taxon>
        <taxon>Phlebobranchia</taxon>
        <taxon>Ascidiidae</taxon>
        <taxon>Phallusia</taxon>
    </lineage>
</organism>